<sequence>MKMCKWTWYKAILVLLIFFRHQLVGSSTATSSNAAKQKTALFQFKQSFRISTPKTINWSLSSDHCTWEGVSYDQSTGDVIGLDLSCSQLEGAILPNSTLFQLSHLQFLNLSQNDFSLSGQFPQQFGFFAQGLLHLNLSNTQFWGRVPSGISRLYKLILNLSRNNLSGVLPICQTNFSSLLVFDLPMNNIRGNIPATLSKIRYLETINLNSNQLEGRIPSSFAEFEFLQVLDLGNHQMNGAFPQCLEALPNLQVLVLKSNRFHGVKKKSSKIEHPFPSLRIIDLSYNEFSGPLPAIYLRNFKAMMNGEVNKIARSYMERQYYSDSTSLVIKGVDLVLERILTIFTTIDISSNNFEGKIAEYILEI</sequence>
<dbReference type="Gene3D" id="3.80.10.10">
    <property type="entry name" value="Ribonuclease Inhibitor"/>
    <property type="match status" value="2"/>
</dbReference>
<dbReference type="AlphaFoldDB" id="A0AAF1BFT5"/>
<dbReference type="InterPro" id="IPR013210">
    <property type="entry name" value="LRR_N_plant-typ"/>
</dbReference>
<dbReference type="Pfam" id="PF13855">
    <property type="entry name" value="LRR_8"/>
    <property type="match status" value="1"/>
</dbReference>
<proteinExistence type="predicted"/>
<dbReference type="PANTHER" id="PTHR48061:SF46">
    <property type="entry name" value="LEUCINE-RICH REPEAT-CONTAINING N-TERMINAL PLANT-TYPE DOMAIN-CONTAINING PROTEIN"/>
    <property type="match status" value="1"/>
</dbReference>
<dbReference type="Pfam" id="PF00560">
    <property type="entry name" value="LRR_1"/>
    <property type="match status" value="3"/>
</dbReference>
<feature type="domain" description="Leucine-rich repeat-containing N-terminal plant-type" evidence="10">
    <location>
        <begin position="36"/>
        <end position="71"/>
    </location>
</feature>
<evidence type="ECO:0000256" key="5">
    <source>
        <dbReference type="ARBA" id="ARBA00022737"/>
    </source>
</evidence>
<evidence type="ECO:0000256" key="9">
    <source>
        <dbReference type="SAM" id="SignalP"/>
    </source>
</evidence>
<organism evidence="11 12">
    <name type="scientific">Daucus carota subsp. sativus</name>
    <name type="common">Carrot</name>
    <dbReference type="NCBI Taxonomy" id="79200"/>
    <lineage>
        <taxon>Eukaryota</taxon>
        <taxon>Viridiplantae</taxon>
        <taxon>Streptophyta</taxon>
        <taxon>Embryophyta</taxon>
        <taxon>Tracheophyta</taxon>
        <taxon>Spermatophyta</taxon>
        <taxon>Magnoliopsida</taxon>
        <taxon>eudicotyledons</taxon>
        <taxon>Gunneridae</taxon>
        <taxon>Pentapetalae</taxon>
        <taxon>asterids</taxon>
        <taxon>campanulids</taxon>
        <taxon>Apiales</taxon>
        <taxon>Apiaceae</taxon>
        <taxon>Apioideae</taxon>
        <taxon>Scandiceae</taxon>
        <taxon>Daucinae</taxon>
        <taxon>Daucus</taxon>
        <taxon>Daucus sect. Daucus</taxon>
    </lineage>
</organism>
<keyword evidence="7" id="KW-0472">Membrane</keyword>
<reference evidence="11" key="2">
    <citation type="submission" date="2022-03" db="EMBL/GenBank/DDBJ databases">
        <title>Draft title - Genomic analysis of global carrot germplasm unveils the trajectory of domestication and the origin of high carotenoid orange carrot.</title>
        <authorList>
            <person name="Iorizzo M."/>
            <person name="Ellison S."/>
            <person name="Senalik D."/>
            <person name="Macko-Podgorni A."/>
            <person name="Grzebelus D."/>
            <person name="Bostan H."/>
            <person name="Rolling W."/>
            <person name="Curaba J."/>
            <person name="Simon P."/>
        </authorList>
    </citation>
    <scope>NUCLEOTIDE SEQUENCE</scope>
    <source>
        <tissue evidence="11">Leaf</tissue>
    </source>
</reference>
<gene>
    <name evidence="11" type="ORF">DCAR_0934829</name>
</gene>
<evidence type="ECO:0000256" key="4">
    <source>
        <dbReference type="ARBA" id="ARBA00022729"/>
    </source>
</evidence>
<keyword evidence="8" id="KW-0325">Glycoprotein</keyword>
<dbReference type="InterPro" id="IPR001611">
    <property type="entry name" value="Leu-rich_rpt"/>
</dbReference>
<dbReference type="PANTHER" id="PTHR48061">
    <property type="entry name" value="LEUCINE-RICH REPEAT RECEPTOR PROTEIN KINASE EMS1-LIKE-RELATED"/>
    <property type="match status" value="1"/>
</dbReference>
<dbReference type="InterPro" id="IPR046956">
    <property type="entry name" value="RLP23-like"/>
</dbReference>
<keyword evidence="2" id="KW-0433">Leucine-rich repeat</keyword>
<keyword evidence="12" id="KW-1185">Reference proteome</keyword>
<dbReference type="EMBL" id="CP093351">
    <property type="protein sequence ID" value="WOH15292.1"/>
    <property type="molecule type" value="Genomic_DNA"/>
</dbReference>
<dbReference type="FunFam" id="3.80.10.10:FF:000383">
    <property type="entry name" value="Leucine-rich repeat receptor protein kinase EMS1"/>
    <property type="match status" value="1"/>
</dbReference>
<evidence type="ECO:0000313" key="12">
    <source>
        <dbReference type="Proteomes" id="UP000077755"/>
    </source>
</evidence>
<evidence type="ECO:0000256" key="6">
    <source>
        <dbReference type="ARBA" id="ARBA00022989"/>
    </source>
</evidence>
<feature type="signal peptide" evidence="9">
    <location>
        <begin position="1"/>
        <end position="26"/>
    </location>
</feature>
<dbReference type="Proteomes" id="UP000077755">
    <property type="component" value="Chromosome 9"/>
</dbReference>
<keyword evidence="3" id="KW-0812">Transmembrane</keyword>
<comment type="subcellular location">
    <subcellularLocation>
        <location evidence="1">Membrane</location>
        <topology evidence="1">Single-pass type I membrane protein</topology>
    </subcellularLocation>
</comment>
<keyword evidence="4 9" id="KW-0732">Signal</keyword>
<name>A0AAF1BFT5_DAUCS</name>
<keyword evidence="5" id="KW-0677">Repeat</keyword>
<dbReference type="SUPFAM" id="SSF52058">
    <property type="entry name" value="L domain-like"/>
    <property type="match status" value="1"/>
</dbReference>
<accession>A0AAF1BFT5</accession>
<protein>
    <recommendedName>
        <fullName evidence="10">Leucine-rich repeat-containing N-terminal plant-type domain-containing protein</fullName>
    </recommendedName>
</protein>
<keyword evidence="6" id="KW-1133">Transmembrane helix</keyword>
<reference evidence="11" key="1">
    <citation type="journal article" date="2016" name="Nat. Genet.">
        <title>A high-quality carrot genome assembly provides new insights into carotenoid accumulation and asterid genome evolution.</title>
        <authorList>
            <person name="Iorizzo M."/>
            <person name="Ellison S."/>
            <person name="Senalik D."/>
            <person name="Zeng P."/>
            <person name="Satapoomin P."/>
            <person name="Huang J."/>
            <person name="Bowman M."/>
            <person name="Iovene M."/>
            <person name="Sanseverino W."/>
            <person name="Cavagnaro P."/>
            <person name="Yildiz M."/>
            <person name="Macko-Podgorni A."/>
            <person name="Moranska E."/>
            <person name="Grzebelus E."/>
            <person name="Grzebelus D."/>
            <person name="Ashrafi H."/>
            <person name="Zheng Z."/>
            <person name="Cheng S."/>
            <person name="Spooner D."/>
            <person name="Van Deynze A."/>
            <person name="Simon P."/>
        </authorList>
    </citation>
    <scope>NUCLEOTIDE SEQUENCE</scope>
    <source>
        <tissue evidence="11">Leaf</tissue>
    </source>
</reference>
<dbReference type="GO" id="GO:0016020">
    <property type="term" value="C:membrane"/>
    <property type="evidence" value="ECO:0007669"/>
    <property type="project" value="UniProtKB-SubCell"/>
</dbReference>
<evidence type="ECO:0000256" key="7">
    <source>
        <dbReference type="ARBA" id="ARBA00023136"/>
    </source>
</evidence>
<evidence type="ECO:0000256" key="8">
    <source>
        <dbReference type="ARBA" id="ARBA00023180"/>
    </source>
</evidence>
<dbReference type="InterPro" id="IPR032675">
    <property type="entry name" value="LRR_dom_sf"/>
</dbReference>
<evidence type="ECO:0000256" key="2">
    <source>
        <dbReference type="ARBA" id="ARBA00022614"/>
    </source>
</evidence>
<evidence type="ECO:0000259" key="10">
    <source>
        <dbReference type="Pfam" id="PF08263"/>
    </source>
</evidence>
<evidence type="ECO:0000256" key="3">
    <source>
        <dbReference type="ARBA" id="ARBA00022692"/>
    </source>
</evidence>
<evidence type="ECO:0000313" key="11">
    <source>
        <dbReference type="EMBL" id="WOH15292.1"/>
    </source>
</evidence>
<evidence type="ECO:0000256" key="1">
    <source>
        <dbReference type="ARBA" id="ARBA00004479"/>
    </source>
</evidence>
<dbReference type="Pfam" id="PF08263">
    <property type="entry name" value="LRRNT_2"/>
    <property type="match status" value="1"/>
</dbReference>
<feature type="chain" id="PRO_5042259969" description="Leucine-rich repeat-containing N-terminal plant-type domain-containing protein" evidence="9">
    <location>
        <begin position="27"/>
        <end position="364"/>
    </location>
</feature>